<name>A0A967C2M4_9PROT</name>
<sequence length="91" mass="10120">MKKHDILIEPWRGTPSAGSRRGATEFRWTVSYEKDGRFYAQGFADSHAEARAAAEAYLKEQGVDLNWQSGPSDSAKVLTPRSKPAVVRGLR</sequence>
<evidence type="ECO:0000313" key="2">
    <source>
        <dbReference type="EMBL" id="NIA67180.1"/>
    </source>
</evidence>
<proteinExistence type="predicted"/>
<gene>
    <name evidence="2" type="ORF">HBA54_01085</name>
</gene>
<dbReference type="EMBL" id="JAAQPH010000001">
    <property type="protein sequence ID" value="NIA67180.1"/>
    <property type="molecule type" value="Genomic_DNA"/>
</dbReference>
<organism evidence="2 3">
    <name type="scientific">Pelagibius litoralis</name>
    <dbReference type="NCBI Taxonomy" id="374515"/>
    <lineage>
        <taxon>Bacteria</taxon>
        <taxon>Pseudomonadati</taxon>
        <taxon>Pseudomonadota</taxon>
        <taxon>Alphaproteobacteria</taxon>
        <taxon>Rhodospirillales</taxon>
        <taxon>Rhodovibrionaceae</taxon>
        <taxon>Pelagibius</taxon>
    </lineage>
</organism>
<protein>
    <submittedName>
        <fullName evidence="2">Uncharacterized protein</fullName>
    </submittedName>
</protein>
<dbReference type="RefSeq" id="WP_167220470.1">
    <property type="nucleotide sequence ID" value="NZ_JAAQPH010000001.1"/>
</dbReference>
<accession>A0A967C2M4</accession>
<dbReference type="Proteomes" id="UP000761264">
    <property type="component" value="Unassembled WGS sequence"/>
</dbReference>
<dbReference type="AlphaFoldDB" id="A0A967C2M4"/>
<keyword evidence="3" id="KW-1185">Reference proteome</keyword>
<feature type="region of interest" description="Disordered" evidence="1">
    <location>
        <begin position="71"/>
        <end position="91"/>
    </location>
</feature>
<comment type="caution">
    <text evidence="2">The sequence shown here is derived from an EMBL/GenBank/DDBJ whole genome shotgun (WGS) entry which is preliminary data.</text>
</comment>
<reference evidence="2" key="1">
    <citation type="submission" date="2020-03" db="EMBL/GenBank/DDBJ databases">
        <title>Genome of Pelagibius litoralis DSM 21314T.</title>
        <authorList>
            <person name="Wang G."/>
        </authorList>
    </citation>
    <scope>NUCLEOTIDE SEQUENCE</scope>
    <source>
        <strain evidence="2">DSM 21314</strain>
    </source>
</reference>
<evidence type="ECO:0000313" key="3">
    <source>
        <dbReference type="Proteomes" id="UP000761264"/>
    </source>
</evidence>
<evidence type="ECO:0000256" key="1">
    <source>
        <dbReference type="SAM" id="MobiDB-lite"/>
    </source>
</evidence>